<accession>A0A8C4Q0T5</accession>
<evidence type="ECO:0000256" key="4">
    <source>
        <dbReference type="ARBA" id="ARBA00022723"/>
    </source>
</evidence>
<dbReference type="GeneTree" id="ENSGT00440000037582"/>
<keyword evidence="6" id="KW-0206">Cytoskeleton</keyword>
<keyword evidence="3" id="KW-0349">Heme</keyword>
<keyword evidence="4" id="KW-0479">Metal-binding</keyword>
<dbReference type="SMART" id="SM01117">
    <property type="entry name" value="Cyt-b5"/>
    <property type="match status" value="1"/>
</dbReference>
<evidence type="ECO:0000256" key="9">
    <source>
        <dbReference type="ARBA" id="ARBA00040649"/>
    </source>
</evidence>
<dbReference type="AlphaFoldDB" id="A0A8C4Q0T5"/>
<comment type="subcellular location">
    <subcellularLocation>
        <location evidence="1">Cytoplasm</location>
        <location evidence="1">Cytoskeleton</location>
        <location evidence="1">Cilium axoneme</location>
    </subcellularLocation>
</comment>
<evidence type="ECO:0000256" key="6">
    <source>
        <dbReference type="ARBA" id="ARBA00023212"/>
    </source>
</evidence>
<comment type="similarity">
    <text evidence="8">Belongs to the cytochrome b5 family.</text>
</comment>
<evidence type="ECO:0000256" key="2">
    <source>
        <dbReference type="ARBA" id="ARBA00022490"/>
    </source>
</evidence>
<evidence type="ECO:0000256" key="1">
    <source>
        <dbReference type="ARBA" id="ARBA00004430"/>
    </source>
</evidence>
<keyword evidence="2" id="KW-0963">Cytoplasm</keyword>
<evidence type="ECO:0000259" key="11">
    <source>
        <dbReference type="PROSITE" id="PS50255"/>
    </source>
</evidence>
<dbReference type="SUPFAM" id="SSF55856">
    <property type="entry name" value="Cytochrome b5-like heme/steroid binding domain"/>
    <property type="match status" value="1"/>
</dbReference>
<feature type="domain" description="Cytochrome b5 heme-binding" evidence="11">
    <location>
        <begin position="4"/>
        <end position="70"/>
    </location>
</feature>
<dbReference type="PANTHER" id="PTHR21281:SF0">
    <property type="entry name" value="CYTOCHROME B5 DOMAIN-CONTAINING PROTEIN 1"/>
    <property type="match status" value="1"/>
</dbReference>
<dbReference type="InterPro" id="IPR052320">
    <property type="entry name" value="Cytochrome_b5_domain"/>
</dbReference>
<keyword evidence="5" id="KW-0408">Iron</keyword>
<dbReference type="GO" id="GO:0046872">
    <property type="term" value="F:metal ion binding"/>
    <property type="evidence" value="ECO:0007669"/>
    <property type="project" value="UniProtKB-KW"/>
</dbReference>
<evidence type="ECO:0000313" key="13">
    <source>
        <dbReference type="Proteomes" id="UP000694388"/>
    </source>
</evidence>
<evidence type="ECO:0000256" key="7">
    <source>
        <dbReference type="ARBA" id="ARBA00023273"/>
    </source>
</evidence>
<dbReference type="Proteomes" id="UP000694388">
    <property type="component" value="Unplaced"/>
</dbReference>
<dbReference type="Pfam" id="PF00173">
    <property type="entry name" value="Cyt-b5"/>
    <property type="match status" value="1"/>
</dbReference>
<dbReference type="Ensembl" id="ENSEBUT00000008793.1">
    <property type="protein sequence ID" value="ENSEBUP00000008295.1"/>
    <property type="gene ID" value="ENSEBUG00000005377.1"/>
</dbReference>
<dbReference type="PANTHER" id="PTHR21281">
    <property type="entry name" value="CYTOCHROME B5 DOMAIN-CONTAINING PROTEIN 1"/>
    <property type="match status" value="1"/>
</dbReference>
<keyword evidence="13" id="KW-1185">Reference proteome</keyword>
<evidence type="ECO:0000256" key="5">
    <source>
        <dbReference type="ARBA" id="ARBA00023004"/>
    </source>
</evidence>
<sequence length="215" mass="25352">MARPKYFLPSEVAVHNKPDDMWLSFLGKVCNLTPLYHQYKGHILLKPIIAEAGKDISHWFDPVTKDLRKHVDPITGIRKYYTPHGRFLHVPPPLPRSDHITEFGRPWWRDSAYEIGLLSQKTRYICIVNTLTLHEHVVEVCSEENIKEIVRRYLYYNAHAASYTWKYKGKVLDMQQTLEDNGVVDEDEDFYTLRIDTKKYLQTIHLYFNDDLTTA</sequence>
<evidence type="ECO:0000256" key="8">
    <source>
        <dbReference type="ARBA" id="ARBA00038168"/>
    </source>
</evidence>
<reference evidence="12" key="1">
    <citation type="submission" date="2025-08" db="UniProtKB">
        <authorList>
            <consortium name="Ensembl"/>
        </authorList>
    </citation>
    <scope>IDENTIFICATION</scope>
</reference>
<dbReference type="OMA" id="DLTHFFH"/>
<dbReference type="Gene3D" id="3.10.120.10">
    <property type="entry name" value="Cytochrome b5-like heme/steroid binding domain"/>
    <property type="match status" value="1"/>
</dbReference>
<organism evidence="12 13">
    <name type="scientific">Eptatretus burgeri</name>
    <name type="common">Inshore hagfish</name>
    <dbReference type="NCBI Taxonomy" id="7764"/>
    <lineage>
        <taxon>Eukaryota</taxon>
        <taxon>Metazoa</taxon>
        <taxon>Chordata</taxon>
        <taxon>Craniata</taxon>
        <taxon>Vertebrata</taxon>
        <taxon>Cyclostomata</taxon>
        <taxon>Myxini</taxon>
        <taxon>Myxiniformes</taxon>
        <taxon>Myxinidae</taxon>
        <taxon>Eptatretinae</taxon>
        <taxon>Eptatretus</taxon>
    </lineage>
</organism>
<evidence type="ECO:0000256" key="3">
    <source>
        <dbReference type="ARBA" id="ARBA00022617"/>
    </source>
</evidence>
<evidence type="ECO:0000256" key="10">
    <source>
        <dbReference type="ARBA" id="ARBA00046139"/>
    </source>
</evidence>
<comment type="function">
    <text evidence="10">Radial spoke stalk protein that binds heme under oxidizing conditions. Required for the coordinated beating of multiple cilia maybe by functioning in a redox signaling pathway.</text>
</comment>
<keyword evidence="7" id="KW-0966">Cell projection</keyword>
<dbReference type="InterPro" id="IPR001199">
    <property type="entry name" value="Cyt_B5-like_heme/steroid-bd"/>
</dbReference>
<dbReference type="InterPro" id="IPR036400">
    <property type="entry name" value="Cyt_B5-like_heme/steroid_sf"/>
</dbReference>
<proteinExistence type="inferred from homology"/>
<dbReference type="GO" id="GO:0003356">
    <property type="term" value="P:regulation of cilium beat frequency"/>
    <property type="evidence" value="ECO:0007669"/>
    <property type="project" value="Ensembl"/>
</dbReference>
<dbReference type="PROSITE" id="PS50255">
    <property type="entry name" value="CYTOCHROME_B5_2"/>
    <property type="match status" value="1"/>
</dbReference>
<name>A0A8C4Q0T5_EPTBU</name>
<dbReference type="GO" id="GO:0005930">
    <property type="term" value="C:axoneme"/>
    <property type="evidence" value="ECO:0007669"/>
    <property type="project" value="UniProtKB-SubCell"/>
</dbReference>
<reference evidence="12" key="2">
    <citation type="submission" date="2025-09" db="UniProtKB">
        <authorList>
            <consortium name="Ensembl"/>
        </authorList>
    </citation>
    <scope>IDENTIFICATION</scope>
</reference>
<dbReference type="GO" id="GO:0003341">
    <property type="term" value="P:cilium movement"/>
    <property type="evidence" value="ECO:0007669"/>
    <property type="project" value="Ensembl"/>
</dbReference>
<protein>
    <recommendedName>
        <fullName evidence="9">Cytochrome b5 domain-containing protein 1</fullName>
    </recommendedName>
</protein>
<evidence type="ECO:0000313" key="12">
    <source>
        <dbReference type="Ensembl" id="ENSEBUP00000008295.1"/>
    </source>
</evidence>